<feature type="signal peptide" evidence="1">
    <location>
        <begin position="1"/>
        <end position="34"/>
    </location>
</feature>
<organism evidence="2 3">
    <name type="scientific">Micromonospora fiedleri</name>
    <dbReference type="NCBI Taxonomy" id="1157498"/>
    <lineage>
        <taxon>Bacteria</taxon>
        <taxon>Bacillati</taxon>
        <taxon>Actinomycetota</taxon>
        <taxon>Actinomycetes</taxon>
        <taxon>Micromonosporales</taxon>
        <taxon>Micromonosporaceae</taxon>
        <taxon>Micromonospora</taxon>
    </lineage>
</organism>
<dbReference type="Pfam" id="PF08309">
    <property type="entry name" value="LVIVD"/>
    <property type="match status" value="1"/>
</dbReference>
<dbReference type="Proteomes" id="UP000661193">
    <property type="component" value="Unassembled WGS sequence"/>
</dbReference>
<proteinExistence type="predicted"/>
<reference evidence="2 3" key="1">
    <citation type="submission" date="2021-01" db="EMBL/GenBank/DDBJ databases">
        <title>Genome sequencing of Micromonospora fiedleri MG-37.</title>
        <authorList>
            <person name="Moreland P.E.J."/>
            <person name="Stach J.E.M."/>
        </authorList>
    </citation>
    <scope>NUCLEOTIDE SEQUENCE [LARGE SCALE GENOMIC DNA]</scope>
    <source>
        <strain evidence="2 3">MG-37</strain>
    </source>
</reference>
<dbReference type="EMBL" id="JAETXL010000003">
    <property type="protein sequence ID" value="MBL6276630.1"/>
    <property type="molecule type" value="Genomic_DNA"/>
</dbReference>
<dbReference type="SUPFAM" id="SSF75011">
    <property type="entry name" value="3-carboxy-cis,cis-mucoante lactonizing enzyme"/>
    <property type="match status" value="1"/>
</dbReference>
<feature type="chain" id="PRO_5046266482" description="LVIVD repeat-containing protein" evidence="1">
    <location>
        <begin position="35"/>
        <end position="552"/>
    </location>
</feature>
<keyword evidence="3" id="KW-1185">Reference proteome</keyword>
<protein>
    <recommendedName>
        <fullName evidence="4">LVIVD repeat-containing protein</fullName>
    </recommendedName>
</protein>
<evidence type="ECO:0000256" key="1">
    <source>
        <dbReference type="SAM" id="SignalP"/>
    </source>
</evidence>
<gene>
    <name evidence="2" type="ORF">JMF97_10690</name>
</gene>
<dbReference type="InterPro" id="IPR013211">
    <property type="entry name" value="LVIVD"/>
</dbReference>
<dbReference type="PROSITE" id="PS51318">
    <property type="entry name" value="TAT"/>
    <property type="match status" value="1"/>
</dbReference>
<comment type="caution">
    <text evidence="2">The sequence shown here is derived from an EMBL/GenBank/DDBJ whole genome shotgun (WGS) entry which is preliminary data.</text>
</comment>
<dbReference type="InterPro" id="IPR006311">
    <property type="entry name" value="TAT_signal"/>
</dbReference>
<sequence>MSQPTARGKRRAILGLAATGALLLSTVAAAPASAAANVIPGVDEIVSSANLTQIANVPKFGGLAAESSYNSDLAFQGDHVFAGNYNGFNVFDVSNPASPQVVSQVICPGGQGDPSVFGNLLFFAVDSPRSDDSCNSSAGSVANPDHWEGVRIFDVSDKANPRYIKSVRTDCGSHTLTLVPSKDGKDVYVYVQSYSPSATAAYCKTPHDKISIIKVPVANPTSASVVSTPVLFPDGGGARTSGCHDITAYPELDLAAGACMGDGVLMDISDRENPVVLSQVQDTNFAFWHSATFNNAGTKVLFTDELGGGSGAICTPAYRDNQGANAIYDIEGSGANRQLVFKSYFKIPRENSTRENCVAHNGSLIPAMGRDIMVQAWYQGGISVIDFTDSANPFEIAYWERGPLSDTRSILGGSWSAYWNNGYIYSNDIQKGLDVLKLDDPRTNNARAIAFEELNVQTQPSYPSCTTVLRGRQNGSLTIKSGITCFDGVTQNGAIKVNPGAGLIVFGSKLNGSIQAAGASVVSIVESSVNGSVNAPGATIRDTKVNGSVRTS</sequence>
<accession>A0ABS1UJW7</accession>
<keyword evidence="1" id="KW-0732">Signal</keyword>
<evidence type="ECO:0000313" key="3">
    <source>
        <dbReference type="Proteomes" id="UP000661193"/>
    </source>
</evidence>
<evidence type="ECO:0008006" key="4">
    <source>
        <dbReference type="Google" id="ProtNLM"/>
    </source>
</evidence>
<evidence type="ECO:0000313" key="2">
    <source>
        <dbReference type="EMBL" id="MBL6276630.1"/>
    </source>
</evidence>
<name>A0ABS1UJW7_9ACTN</name>